<feature type="compositionally biased region" description="Low complexity" evidence="1">
    <location>
        <begin position="34"/>
        <end position="71"/>
    </location>
</feature>
<evidence type="ECO:0008006" key="5">
    <source>
        <dbReference type="Google" id="ProtNLM"/>
    </source>
</evidence>
<feature type="chain" id="PRO_5047243245" description="Lipoprotein" evidence="2">
    <location>
        <begin position="22"/>
        <end position="223"/>
    </location>
</feature>
<protein>
    <recommendedName>
        <fullName evidence="5">Lipoprotein</fullName>
    </recommendedName>
</protein>
<accession>A0ABN6K671</accession>
<proteinExistence type="predicted"/>
<dbReference type="RefSeq" id="WP_223907626.1">
    <property type="nucleotide sequence ID" value="NZ_AP025017.1"/>
</dbReference>
<dbReference type="Proteomes" id="UP000824496">
    <property type="component" value="Chromosome"/>
</dbReference>
<evidence type="ECO:0000313" key="3">
    <source>
        <dbReference type="EMBL" id="BDA65000.1"/>
    </source>
</evidence>
<reference evidence="3 4" key="1">
    <citation type="submission" date="2021-08" db="EMBL/GenBank/DDBJ databases">
        <title>Whole genome sequence of novel Actinomyces species strain MAS-1.</title>
        <authorList>
            <person name="Saito M."/>
            <person name="Kuwahara N."/>
            <person name="Takizawa T."/>
            <person name="Gotouda H."/>
            <person name="Ochiai T."/>
        </authorList>
    </citation>
    <scope>NUCLEOTIDE SEQUENCE [LARGE SCALE GENOMIC DNA]</scope>
    <source>
        <strain evidence="3 4">MAS-1</strain>
    </source>
</reference>
<evidence type="ECO:0000313" key="4">
    <source>
        <dbReference type="Proteomes" id="UP000824496"/>
    </source>
</evidence>
<dbReference type="EMBL" id="AP025017">
    <property type="protein sequence ID" value="BDA65000.1"/>
    <property type="molecule type" value="Genomic_DNA"/>
</dbReference>
<feature type="signal peptide" evidence="2">
    <location>
        <begin position="1"/>
        <end position="21"/>
    </location>
</feature>
<gene>
    <name evidence="3" type="ORF">MANAM107_18340</name>
</gene>
<name>A0ABN6K671_9ACTO</name>
<feature type="compositionally biased region" description="Polar residues" evidence="1">
    <location>
        <begin position="16"/>
        <end position="33"/>
    </location>
</feature>
<feature type="region of interest" description="Disordered" evidence="1">
    <location>
        <begin position="15"/>
        <end position="73"/>
    </location>
</feature>
<keyword evidence="2" id="KW-0732">Signal</keyword>
<evidence type="ECO:0000256" key="2">
    <source>
        <dbReference type="SAM" id="SignalP"/>
    </source>
</evidence>
<organism evidence="3 4">
    <name type="scientific">Actinomyces capricornis</name>
    <dbReference type="NCBI Taxonomy" id="2755559"/>
    <lineage>
        <taxon>Bacteria</taxon>
        <taxon>Bacillati</taxon>
        <taxon>Actinomycetota</taxon>
        <taxon>Actinomycetes</taxon>
        <taxon>Actinomycetales</taxon>
        <taxon>Actinomycetaceae</taxon>
        <taxon>Actinomyces</taxon>
    </lineage>
</organism>
<keyword evidence="4" id="KW-1185">Reference proteome</keyword>
<sequence>MLAAFLALAAVGACSSGGQQASDPTTLAQYTPQTTAQASGAPPSASSEGSTTDTPSGADATATSSSTSITTEELSRPDISYTITSLPSDLTPEQIAVARDFAYYDHVTWGTVRTMNGMDEAQIVLTGQALESYTNTYNHLKAAGEHYEGTYIVDITHVEVSAETSTAIVGTCSDKTQTRKVSADGEDVSNPNDHGRYAETIEMTKEGDRWIVAIARQEGLGSC</sequence>
<evidence type="ECO:0000256" key="1">
    <source>
        <dbReference type="SAM" id="MobiDB-lite"/>
    </source>
</evidence>